<protein>
    <recommendedName>
        <fullName evidence="4">Myosin motor domain-containing protein</fullName>
    </recommendedName>
</protein>
<name>A0ABD2YP32_9GENT</name>
<evidence type="ECO:0000313" key="6">
    <source>
        <dbReference type="Proteomes" id="UP001630127"/>
    </source>
</evidence>
<dbReference type="InterPro" id="IPR004855">
    <property type="entry name" value="TFIIA_asu/bsu"/>
</dbReference>
<proteinExistence type="predicted"/>
<dbReference type="Proteomes" id="UP001630127">
    <property type="component" value="Unassembled WGS sequence"/>
</dbReference>
<accession>A0ABD2YP32</accession>
<feature type="region of interest" description="Disordered" evidence="3">
    <location>
        <begin position="405"/>
        <end position="430"/>
    </location>
</feature>
<comment type="caution">
    <text evidence="5">The sequence shown here is derived from an EMBL/GenBank/DDBJ whole genome shotgun (WGS) entry which is preliminary data.</text>
</comment>
<feature type="domain" description="Myosin motor" evidence="4">
    <location>
        <begin position="236"/>
        <end position="281"/>
    </location>
</feature>
<dbReference type="InterPro" id="IPR036961">
    <property type="entry name" value="Kinesin_motor_dom_sf"/>
</dbReference>
<dbReference type="PANTHER" id="PTHR12694:SF8">
    <property type="entry name" value="TRANSCRIPTION INITIATION FACTOR IIA SUBUNIT 1"/>
    <property type="match status" value="1"/>
</dbReference>
<dbReference type="EMBL" id="JBJUIK010000012">
    <property type="protein sequence ID" value="KAL3509128.1"/>
    <property type="molecule type" value="Genomic_DNA"/>
</dbReference>
<feature type="region of interest" description="Disordered" evidence="3">
    <location>
        <begin position="151"/>
        <end position="189"/>
    </location>
</feature>
<dbReference type="GO" id="GO:0016459">
    <property type="term" value="C:myosin complex"/>
    <property type="evidence" value="ECO:0007669"/>
    <property type="project" value="UniProtKB-KW"/>
</dbReference>
<dbReference type="AlphaFoldDB" id="A0ABD2YP32"/>
<organism evidence="5 6">
    <name type="scientific">Cinchona calisaya</name>
    <dbReference type="NCBI Taxonomy" id="153742"/>
    <lineage>
        <taxon>Eukaryota</taxon>
        <taxon>Viridiplantae</taxon>
        <taxon>Streptophyta</taxon>
        <taxon>Embryophyta</taxon>
        <taxon>Tracheophyta</taxon>
        <taxon>Spermatophyta</taxon>
        <taxon>Magnoliopsida</taxon>
        <taxon>eudicotyledons</taxon>
        <taxon>Gunneridae</taxon>
        <taxon>Pentapetalae</taxon>
        <taxon>asterids</taxon>
        <taxon>lamiids</taxon>
        <taxon>Gentianales</taxon>
        <taxon>Rubiaceae</taxon>
        <taxon>Cinchonoideae</taxon>
        <taxon>Cinchoneae</taxon>
        <taxon>Cinchona</taxon>
    </lineage>
</organism>
<dbReference type="InterPro" id="IPR027417">
    <property type="entry name" value="P-loop_NTPase"/>
</dbReference>
<gene>
    <name evidence="5" type="ORF">ACH5RR_028529</name>
</gene>
<feature type="compositionally biased region" description="Acidic residues" evidence="3">
    <location>
        <begin position="407"/>
        <end position="430"/>
    </location>
</feature>
<dbReference type="SUPFAM" id="SSF52540">
    <property type="entry name" value="P-loop containing nucleoside triphosphate hydrolases"/>
    <property type="match status" value="1"/>
</dbReference>
<dbReference type="Gene3D" id="3.40.850.10">
    <property type="entry name" value="Kinesin motor domain"/>
    <property type="match status" value="1"/>
</dbReference>
<dbReference type="Pfam" id="PF00063">
    <property type="entry name" value="Myosin_head"/>
    <property type="match status" value="1"/>
</dbReference>
<evidence type="ECO:0000256" key="3">
    <source>
        <dbReference type="SAM" id="MobiDB-lite"/>
    </source>
</evidence>
<evidence type="ECO:0000259" key="4">
    <source>
        <dbReference type="Pfam" id="PF00063"/>
    </source>
</evidence>
<sequence>MDPIDVLVVTEGGQQFWGPVDFSLFNTSELFLLWAELYVYQSAEVRCTLLQYLSLGRRYVGESNHQGINIQDRIMLDHNCGTDRVICVNYQANIIWYNHVHWLVFDREDWDYFLSTAHTVLIRPSNPEAGENLPPDNPPLDIVPRPFSQNVQQSAAGNAVPDPELPRNENPLSDGGRSPAASTSHDPVRELIPPENTLQIGPFPQAADSVVTPVVGVGRDALIIQFASNISDVVQEKLGKICGAKVQTYLLEKSREVQLARGERSYHTFYELCAGALSSLRAVFNASSLIGCNAQDLKLTLSMQKIQASKDRVAKRLTLQQVGQGSNTLHKVVTAEAEVSLQGGRLLPRISQLDGPIPDPYNDVLSTPNKYNYQGVVNEDYNIVNIPSPNDMQAPTPAAIIQNNIVNDDDDDNDEPLNEDGDNDLDDVDQGEDLNTTHVVLVQFDKYFKNVVIVLMGDAYQGQVEVHFKGWDNAHKQ</sequence>
<keyword evidence="2" id="KW-0505">Motor protein</keyword>
<dbReference type="PANTHER" id="PTHR12694">
    <property type="entry name" value="TRANSCRIPTION INITIATION FACTOR IIA SUBUNIT 1"/>
    <property type="match status" value="1"/>
</dbReference>
<keyword evidence="1" id="KW-0518">Myosin</keyword>
<feature type="region of interest" description="Disordered" evidence="3">
    <location>
        <begin position="126"/>
        <end position="145"/>
    </location>
</feature>
<evidence type="ECO:0000256" key="1">
    <source>
        <dbReference type="ARBA" id="ARBA00023123"/>
    </source>
</evidence>
<reference evidence="5 6" key="1">
    <citation type="submission" date="2024-11" db="EMBL/GenBank/DDBJ databases">
        <title>A near-complete genome assembly of Cinchona calisaya.</title>
        <authorList>
            <person name="Lian D.C."/>
            <person name="Zhao X.W."/>
            <person name="Wei L."/>
        </authorList>
    </citation>
    <scope>NUCLEOTIDE SEQUENCE [LARGE SCALE GENOMIC DNA]</scope>
    <source>
        <tissue evidence="5">Nenye</tissue>
    </source>
</reference>
<dbReference type="InterPro" id="IPR001609">
    <property type="entry name" value="Myosin_head_motor_dom-like"/>
</dbReference>
<evidence type="ECO:0000256" key="2">
    <source>
        <dbReference type="ARBA" id="ARBA00023175"/>
    </source>
</evidence>
<evidence type="ECO:0000313" key="5">
    <source>
        <dbReference type="EMBL" id="KAL3509128.1"/>
    </source>
</evidence>
<keyword evidence="6" id="KW-1185">Reference proteome</keyword>